<comment type="caution">
    <text evidence="1">The sequence shown here is derived from an EMBL/GenBank/DDBJ whole genome shotgun (WGS) entry which is preliminary data.</text>
</comment>
<name>A0A9J5WNI5_SOLCO</name>
<proteinExistence type="predicted"/>
<dbReference type="Proteomes" id="UP000824120">
    <property type="component" value="Chromosome 11"/>
</dbReference>
<reference evidence="1 2" key="1">
    <citation type="submission" date="2020-09" db="EMBL/GenBank/DDBJ databases">
        <title>De no assembly of potato wild relative species, Solanum commersonii.</title>
        <authorList>
            <person name="Cho K."/>
        </authorList>
    </citation>
    <scope>NUCLEOTIDE SEQUENCE [LARGE SCALE GENOMIC DNA]</scope>
    <source>
        <strain evidence="1">LZ3.2</strain>
        <tissue evidence="1">Leaf</tissue>
    </source>
</reference>
<dbReference type="AlphaFoldDB" id="A0A9J5WNI5"/>
<dbReference type="OrthoDB" id="10648597at2759"/>
<organism evidence="1 2">
    <name type="scientific">Solanum commersonii</name>
    <name type="common">Commerson's wild potato</name>
    <name type="synonym">Commerson's nightshade</name>
    <dbReference type="NCBI Taxonomy" id="4109"/>
    <lineage>
        <taxon>Eukaryota</taxon>
        <taxon>Viridiplantae</taxon>
        <taxon>Streptophyta</taxon>
        <taxon>Embryophyta</taxon>
        <taxon>Tracheophyta</taxon>
        <taxon>Spermatophyta</taxon>
        <taxon>Magnoliopsida</taxon>
        <taxon>eudicotyledons</taxon>
        <taxon>Gunneridae</taxon>
        <taxon>Pentapetalae</taxon>
        <taxon>asterids</taxon>
        <taxon>lamiids</taxon>
        <taxon>Solanales</taxon>
        <taxon>Solanaceae</taxon>
        <taxon>Solanoideae</taxon>
        <taxon>Solaneae</taxon>
        <taxon>Solanum</taxon>
    </lineage>
</organism>
<evidence type="ECO:0000313" key="1">
    <source>
        <dbReference type="EMBL" id="KAG5577114.1"/>
    </source>
</evidence>
<accession>A0A9J5WNI5</accession>
<evidence type="ECO:0000313" key="2">
    <source>
        <dbReference type="Proteomes" id="UP000824120"/>
    </source>
</evidence>
<gene>
    <name evidence="1" type="ORF">H5410_057248</name>
</gene>
<dbReference type="EMBL" id="JACXVP010000011">
    <property type="protein sequence ID" value="KAG5577114.1"/>
    <property type="molecule type" value="Genomic_DNA"/>
</dbReference>
<keyword evidence="2" id="KW-1185">Reference proteome</keyword>
<protein>
    <submittedName>
        <fullName evidence="1">Uncharacterized protein</fullName>
    </submittedName>
</protein>
<sequence>MDVIITKYVKGSKWCINLVRKQYGLSVWKCIRRLRDEFNDKCRLKVVSACNTEKQLDRWLDDLPLKEVSKCGSSNTPVLSKLMDAKIDSEEEEEACLPQSHLGVGKNDTDEEIDNSVNDKDDQVDPHLAKVIQFKRQTVLRSRMFTGYGGLEMGELLAKIVVQGWSNMFLQGDHRRKLCKA</sequence>